<reference evidence="1 2" key="1">
    <citation type="submission" date="2013-11" db="EMBL/GenBank/DDBJ databases">
        <title>Opisthorchis viverrini - life in the bile duct.</title>
        <authorList>
            <person name="Young N.D."/>
            <person name="Nagarajan N."/>
            <person name="Lin S.J."/>
            <person name="Korhonen P.K."/>
            <person name="Jex A.R."/>
            <person name="Hall R.S."/>
            <person name="Safavi-Hemami H."/>
            <person name="Kaewkong W."/>
            <person name="Bertrand D."/>
            <person name="Gao S."/>
            <person name="Seet Q."/>
            <person name="Wongkham S."/>
            <person name="Teh B.T."/>
            <person name="Wongkham C."/>
            <person name="Intapan P.M."/>
            <person name="Maleewong W."/>
            <person name="Yang X."/>
            <person name="Hu M."/>
            <person name="Wang Z."/>
            <person name="Hofmann A."/>
            <person name="Sternberg P.W."/>
            <person name="Tan P."/>
            <person name="Wang J."/>
            <person name="Gasser R.B."/>
        </authorList>
    </citation>
    <scope>NUCLEOTIDE SEQUENCE [LARGE SCALE GENOMIC DNA]</scope>
</reference>
<protein>
    <submittedName>
        <fullName evidence="1">Uncharacterized protein</fullName>
    </submittedName>
</protein>
<dbReference type="CTD" id="20327208"/>
<sequence>MFYLKPNCTKFFEKYTHLQINLVFTRGSAESLVYDVLSWVPVVARRACVQPQFIPHQSVWLLAYIHSTQHHLPCALVVRHRGVRSAQNMTIACRLHETDYGLTNTLLTRLLKTLRQSTTGLALLEDYQSPSICQPYVLLETKLHEIREVHSFSNKFSLPKNILNEIIGCVP</sequence>
<dbReference type="OrthoDB" id="431720at2759"/>
<dbReference type="AlphaFoldDB" id="A0A074ZUG5"/>
<feature type="non-terminal residue" evidence="1">
    <location>
        <position position="171"/>
    </location>
</feature>
<keyword evidence="2" id="KW-1185">Reference proteome</keyword>
<dbReference type="GeneID" id="20327208"/>
<organism evidence="1 2">
    <name type="scientific">Opisthorchis viverrini</name>
    <name type="common">Southeast Asian liver fluke</name>
    <dbReference type="NCBI Taxonomy" id="6198"/>
    <lineage>
        <taxon>Eukaryota</taxon>
        <taxon>Metazoa</taxon>
        <taxon>Spiralia</taxon>
        <taxon>Lophotrochozoa</taxon>
        <taxon>Platyhelminthes</taxon>
        <taxon>Trematoda</taxon>
        <taxon>Digenea</taxon>
        <taxon>Opisthorchiida</taxon>
        <taxon>Opisthorchiata</taxon>
        <taxon>Opisthorchiidae</taxon>
        <taxon>Opisthorchis</taxon>
    </lineage>
</organism>
<gene>
    <name evidence="1" type="ORF">T265_13040</name>
</gene>
<proteinExistence type="predicted"/>
<evidence type="ECO:0000313" key="2">
    <source>
        <dbReference type="Proteomes" id="UP000054324"/>
    </source>
</evidence>
<dbReference type="Proteomes" id="UP000054324">
    <property type="component" value="Unassembled WGS sequence"/>
</dbReference>
<evidence type="ECO:0000313" key="1">
    <source>
        <dbReference type="EMBL" id="KER31103.1"/>
    </source>
</evidence>
<accession>A0A074ZUG5</accession>
<name>A0A074ZUG5_OPIVI</name>
<dbReference type="KEGG" id="ovi:T265_13040"/>
<dbReference type="RefSeq" id="XP_009165148.1">
    <property type="nucleotide sequence ID" value="XM_009166884.1"/>
</dbReference>
<dbReference type="EMBL" id="KL596650">
    <property type="protein sequence ID" value="KER31103.1"/>
    <property type="molecule type" value="Genomic_DNA"/>
</dbReference>